<keyword evidence="3 4" id="KW-0865">Zymogen</keyword>
<dbReference type="EC" id="3.4.24.78" evidence="4"/>
<keyword evidence="2 4" id="KW-0378">Hydrolase</keyword>
<evidence type="ECO:0000313" key="6">
    <source>
        <dbReference type="Proteomes" id="UP000245720"/>
    </source>
</evidence>
<dbReference type="OrthoDB" id="9777293at2"/>
<comment type="PTM">
    <text evidence="4">Autoproteolytically processed. The inactive tetrameric zymogen termed p46 autoprocesses to a smaller form termed p41, which is active only during spore germination.</text>
</comment>
<comment type="catalytic activity">
    <reaction evidence="4">
        <text>Endopeptidase action with P4 Glu or Asp, P1 preferably Glu &gt; Asp, P1' hydrophobic and P2' Ala.</text>
        <dbReference type="EC" id="3.4.24.78"/>
    </reaction>
</comment>
<evidence type="ECO:0000256" key="1">
    <source>
        <dbReference type="ARBA" id="ARBA00022670"/>
    </source>
</evidence>
<accession>A0A315XV86</accession>
<evidence type="ECO:0000256" key="3">
    <source>
        <dbReference type="ARBA" id="ARBA00023145"/>
    </source>
</evidence>
<dbReference type="Gene3D" id="3.40.50.1450">
    <property type="entry name" value="HybD-like"/>
    <property type="match status" value="1"/>
</dbReference>
<feature type="chain" id="PRO_5023418598" description="Germination protease" evidence="4">
    <location>
        <begin position="7"/>
        <end position="280"/>
    </location>
</feature>
<dbReference type="HAMAP" id="MF_00626">
    <property type="entry name" value="Germination_prot"/>
    <property type="match status" value="1"/>
</dbReference>
<keyword evidence="1 4" id="KW-0645">Protease</keyword>
<sequence>MDIRTDLALESISPDSLPESVHISTRGRAFRITEITIDDDSCLDTIGKGRGRYITLEGSSLSRFAEDYQSMTEELAAELSALVPEGDILVAGIGNNDITPDAIGPQTAAKVLATRHLSCDTVEEEFFASLRRVSSLAGGVMGQTGIESAELIRAVAAELRPAAVIAVDALACTDISRLGTTIQLTDTGISPGSGVSNHRIELSEKVLGVPVIAVGVPTVVDMHTIVRSLTGEKINRELPNMMVTPRDIDRLTERASQLIAFGINLALQPALSFEDVRGLF</sequence>
<dbReference type="InterPro" id="IPR005080">
    <property type="entry name" value="Peptidase_A25"/>
</dbReference>
<gene>
    <name evidence="4" type="primary">gpr</name>
    <name evidence="5" type="ORF">IE37_02688</name>
</gene>
<dbReference type="GO" id="GO:0004222">
    <property type="term" value="F:metalloendopeptidase activity"/>
    <property type="evidence" value="ECO:0007669"/>
    <property type="project" value="UniProtKB-UniRule"/>
</dbReference>
<dbReference type="Proteomes" id="UP000245720">
    <property type="component" value="Unassembled WGS sequence"/>
</dbReference>
<dbReference type="Pfam" id="PF03418">
    <property type="entry name" value="Peptidase_A25"/>
    <property type="match status" value="1"/>
</dbReference>
<dbReference type="SUPFAM" id="SSF53163">
    <property type="entry name" value="HybD-like"/>
    <property type="match status" value="1"/>
</dbReference>
<evidence type="ECO:0000256" key="2">
    <source>
        <dbReference type="ARBA" id="ARBA00022801"/>
    </source>
</evidence>
<name>A0A315XV86_RUMFL</name>
<dbReference type="STRING" id="1265.SAMN02910280_1384"/>
<comment type="caution">
    <text evidence="5">The sequence shown here is derived from an EMBL/GenBank/DDBJ whole genome shotgun (WGS) entry which is preliminary data.</text>
</comment>
<reference evidence="5 6" key="1">
    <citation type="submission" date="2018-05" db="EMBL/GenBank/DDBJ databases">
        <title>The Hungate 1000. A catalogue of reference genomes from the rumen microbiome.</title>
        <authorList>
            <person name="Kelly W."/>
        </authorList>
    </citation>
    <scope>NUCLEOTIDE SEQUENCE [LARGE SCALE GENOMIC DNA]</scope>
    <source>
        <strain evidence="5 6">SAb67</strain>
    </source>
</reference>
<evidence type="ECO:0000313" key="5">
    <source>
        <dbReference type="EMBL" id="PWJ11039.1"/>
    </source>
</evidence>
<dbReference type="GO" id="GO:0006508">
    <property type="term" value="P:proteolysis"/>
    <property type="evidence" value="ECO:0007669"/>
    <property type="project" value="UniProtKB-UniRule"/>
</dbReference>
<dbReference type="GO" id="GO:0009847">
    <property type="term" value="P:spore germination"/>
    <property type="evidence" value="ECO:0007669"/>
    <property type="project" value="UniProtKB-UniRule"/>
</dbReference>
<feature type="propeptide" id="PRO_5016471921" evidence="4">
    <location>
        <begin position="1"/>
        <end position="6"/>
    </location>
</feature>
<dbReference type="NCBIfam" id="TIGR01441">
    <property type="entry name" value="GPR"/>
    <property type="match status" value="1"/>
</dbReference>
<proteinExistence type="inferred from homology"/>
<dbReference type="RefSeq" id="WP_109727411.1">
    <property type="nucleotide sequence ID" value="NZ_CACYST010000104.1"/>
</dbReference>
<organism evidence="5 6">
    <name type="scientific">Ruminococcus flavefaciens</name>
    <dbReference type="NCBI Taxonomy" id="1265"/>
    <lineage>
        <taxon>Bacteria</taxon>
        <taxon>Bacillati</taxon>
        <taxon>Bacillota</taxon>
        <taxon>Clostridia</taxon>
        <taxon>Eubacteriales</taxon>
        <taxon>Oscillospiraceae</taxon>
        <taxon>Ruminococcus</taxon>
    </lineage>
</organism>
<evidence type="ECO:0000256" key="4">
    <source>
        <dbReference type="HAMAP-Rule" id="MF_00626"/>
    </source>
</evidence>
<comment type="similarity">
    <text evidence="4">Belongs to the peptidase A25 family.</text>
</comment>
<protein>
    <recommendedName>
        <fullName evidence="4">Germination protease</fullName>
        <ecNumber evidence="4">3.4.24.78</ecNumber>
    </recommendedName>
    <alternativeName>
        <fullName evidence="4">GPR endopeptidase</fullName>
    </alternativeName>
    <alternativeName>
        <fullName evidence="4">Germination proteinase</fullName>
    </alternativeName>
    <alternativeName>
        <fullName evidence="4">Spore protease</fullName>
    </alternativeName>
</protein>
<comment type="subunit">
    <text evidence="4">Homotetramer.</text>
</comment>
<comment type="function">
    <text evidence="4">Initiates the rapid degradation of small, acid-soluble proteins during spore germination.</text>
</comment>
<dbReference type="AlphaFoldDB" id="A0A315XV86"/>
<dbReference type="InterPro" id="IPR023430">
    <property type="entry name" value="Pept_HybD-like_dom_sf"/>
</dbReference>
<dbReference type="EMBL" id="QGDI01000011">
    <property type="protein sequence ID" value="PWJ11039.1"/>
    <property type="molecule type" value="Genomic_DNA"/>
</dbReference>